<protein>
    <submittedName>
        <fullName evidence="2">Splicing coactivator</fullName>
    </submittedName>
</protein>
<sequence length="273" mass="30721">MDLWEEDSASPPPYEDNSTRQDAPTTARPETLFIAQRFIHAGGADGPAVYELSHHIDYLTDTDHKVVMQKLTQTLRDSAGAPSVRTRKRPMFHLTHRTVAEMPNFSYQAEAQARLAPPHMGILRVGHKIRSGRRRYRVVRTHWGDDNRLQKSDDVLFEAEQPTGTGNADVVWEWSDGNGAMLAREVLHDDGILTLVVTAEMGIRKRDALAAAWVMRIWWDVAENGPAKEGLRNRAKRIMRKGCIVSDKATYDGGFQMLTRPQAKATGPTKTRP</sequence>
<accession>A0AB34FRW5</accession>
<evidence type="ECO:0000313" key="2">
    <source>
        <dbReference type="EMBL" id="KAJ6442318.1"/>
    </source>
</evidence>
<dbReference type="Proteomes" id="UP001163105">
    <property type="component" value="Unassembled WGS sequence"/>
</dbReference>
<dbReference type="AlphaFoldDB" id="A0AB34FRW5"/>
<organism evidence="2 3">
    <name type="scientific">Purpureocillium lavendulum</name>
    <dbReference type="NCBI Taxonomy" id="1247861"/>
    <lineage>
        <taxon>Eukaryota</taxon>
        <taxon>Fungi</taxon>
        <taxon>Dikarya</taxon>
        <taxon>Ascomycota</taxon>
        <taxon>Pezizomycotina</taxon>
        <taxon>Sordariomycetes</taxon>
        <taxon>Hypocreomycetidae</taxon>
        <taxon>Hypocreales</taxon>
        <taxon>Ophiocordycipitaceae</taxon>
        <taxon>Purpureocillium</taxon>
    </lineage>
</organism>
<comment type="caution">
    <text evidence="2">The sequence shown here is derived from an EMBL/GenBank/DDBJ whole genome shotgun (WGS) entry which is preliminary data.</text>
</comment>
<reference evidence="2" key="1">
    <citation type="submission" date="2023-01" db="EMBL/GenBank/DDBJ databases">
        <title>The growth and conidiation of Purpureocillium lavendulum are regulated by nitrogen source and histone H3K14 acetylation.</title>
        <authorList>
            <person name="Tang P."/>
            <person name="Han J."/>
            <person name="Zhang C."/>
            <person name="Tang P."/>
            <person name="Qi F."/>
            <person name="Zhang K."/>
            <person name="Liang L."/>
        </authorList>
    </citation>
    <scope>NUCLEOTIDE SEQUENCE</scope>
    <source>
        <strain evidence="2">YMF1.00683</strain>
    </source>
</reference>
<name>A0AB34FRW5_9HYPO</name>
<gene>
    <name evidence="2" type="ORF">O9K51_05875</name>
</gene>
<evidence type="ECO:0000313" key="3">
    <source>
        <dbReference type="Proteomes" id="UP001163105"/>
    </source>
</evidence>
<feature type="region of interest" description="Disordered" evidence="1">
    <location>
        <begin position="1"/>
        <end position="25"/>
    </location>
</feature>
<evidence type="ECO:0000256" key="1">
    <source>
        <dbReference type="SAM" id="MobiDB-lite"/>
    </source>
</evidence>
<proteinExistence type="predicted"/>
<keyword evidence="3" id="KW-1185">Reference proteome</keyword>
<dbReference type="EMBL" id="JAQHRD010000004">
    <property type="protein sequence ID" value="KAJ6442318.1"/>
    <property type="molecule type" value="Genomic_DNA"/>
</dbReference>